<keyword evidence="1" id="KW-1133">Transmembrane helix</keyword>
<keyword evidence="1" id="KW-0472">Membrane</keyword>
<organism evidence="2 3">
    <name type="scientific">Pseudomonas avellanae</name>
    <dbReference type="NCBI Taxonomy" id="46257"/>
    <lineage>
        <taxon>Bacteria</taxon>
        <taxon>Pseudomonadati</taxon>
        <taxon>Pseudomonadota</taxon>
        <taxon>Gammaproteobacteria</taxon>
        <taxon>Pseudomonadales</taxon>
        <taxon>Pseudomonadaceae</taxon>
        <taxon>Pseudomonas</taxon>
    </lineage>
</organism>
<dbReference type="KEGG" id="pavl:BKM03_15830"/>
<reference evidence="2 3" key="1">
    <citation type="submission" date="2018-02" db="EMBL/GenBank/DDBJ databases">
        <title>Comparative genomics of Pseudomonas syringae.</title>
        <authorList>
            <person name="Hulin M.T."/>
        </authorList>
    </citation>
    <scope>NUCLEOTIDE SEQUENCE [LARGE SCALE GENOMIC DNA]</scope>
    <source>
        <strain evidence="2 3">R2leaf</strain>
    </source>
</reference>
<dbReference type="EMBL" id="CP026562">
    <property type="protein sequence ID" value="AVB23147.1"/>
    <property type="molecule type" value="Genomic_DNA"/>
</dbReference>
<accession>A0AAD0M709</accession>
<proteinExistence type="predicted"/>
<evidence type="ECO:0000313" key="2">
    <source>
        <dbReference type="EMBL" id="AVB23147.1"/>
    </source>
</evidence>
<evidence type="ECO:0000256" key="1">
    <source>
        <dbReference type="SAM" id="Phobius"/>
    </source>
</evidence>
<keyword evidence="1" id="KW-0812">Transmembrane</keyword>
<sequence>MEALVSNQSDLRGLVIKGMKGYHPVGILCNWLLIVFFFACVAIAVFKGKVLSALLIFFVVFLIRKVIMYMLTLYLVRKYVKER</sequence>
<dbReference type="AlphaFoldDB" id="A0AAD0M709"/>
<gene>
    <name evidence="2" type="ORF">BKM03_15830</name>
</gene>
<evidence type="ECO:0000313" key="3">
    <source>
        <dbReference type="Proteomes" id="UP000236903"/>
    </source>
</evidence>
<name>A0AAD0M709_9PSED</name>
<protein>
    <submittedName>
        <fullName evidence="2">Uncharacterized protein</fullName>
    </submittedName>
</protein>
<feature type="transmembrane region" description="Helical" evidence="1">
    <location>
        <begin position="21"/>
        <end position="46"/>
    </location>
</feature>
<dbReference type="Proteomes" id="UP000236903">
    <property type="component" value="Chromosome"/>
</dbReference>
<feature type="transmembrane region" description="Helical" evidence="1">
    <location>
        <begin position="52"/>
        <end position="76"/>
    </location>
</feature>